<evidence type="ECO:0000256" key="3">
    <source>
        <dbReference type="ARBA" id="ARBA00022694"/>
    </source>
</evidence>
<sequence>MTHKNNNIILGLDTSCYTTSIAAITFNKEIVLNEKIILKVKKDNKGLRQSEAVFQHVNNMGELSQIINNKLKNYNIVGVCASTKPRPVDSSYMPVFSVGYNFAKLLSSINNCPFYETTHQENHIEASLFSNNLESEDKFLAVHMSGGTTEILLVERKDNNYKIEIVGGSLDVSFGQLVDRLGVRLNYNFPCGKYIDENALKCNEKIKNGLKTSVREGYMNLSGIENQINKIIHDYNEEYISKILLDTLVRSMYKSLTHICEKYELKEVLFGGGVSASEYIKKELSEKLKRENIKAYFTDKEYATDNGVGCAIIGLNKMKNY</sequence>
<evidence type="ECO:0000256" key="5">
    <source>
        <dbReference type="ARBA" id="ARBA00023004"/>
    </source>
</evidence>
<dbReference type="InterPro" id="IPR043129">
    <property type="entry name" value="ATPase_NBD"/>
</dbReference>
<dbReference type="EC" id="2.3.1.234" evidence="1"/>
<keyword evidence="3" id="KW-0819">tRNA processing</keyword>
<feature type="domain" description="Gcp-like" evidence="8">
    <location>
        <begin position="97"/>
        <end position="308"/>
    </location>
</feature>
<protein>
    <recommendedName>
        <fullName evidence="1">N(6)-L-threonylcarbamoyladenine synthase</fullName>
        <ecNumber evidence="1">2.3.1.234</ecNumber>
    </recommendedName>
</protein>
<keyword evidence="4" id="KW-0479">Metal-binding</keyword>
<organism evidence="9 10">
    <name type="scientific">Terrisporobacter glycolicus ATCC 14880 = DSM 1288</name>
    <dbReference type="NCBI Taxonomy" id="1121315"/>
    <lineage>
        <taxon>Bacteria</taxon>
        <taxon>Bacillati</taxon>
        <taxon>Bacillota</taxon>
        <taxon>Clostridia</taxon>
        <taxon>Peptostreptococcales</taxon>
        <taxon>Peptostreptococcaceae</taxon>
        <taxon>Terrisporobacter</taxon>
    </lineage>
</organism>
<dbReference type="EMBL" id="CP117523">
    <property type="protein sequence ID" value="WWD84505.1"/>
    <property type="molecule type" value="Genomic_DNA"/>
</dbReference>
<dbReference type="SUPFAM" id="SSF53067">
    <property type="entry name" value="Actin-like ATPase domain"/>
    <property type="match status" value="1"/>
</dbReference>
<evidence type="ECO:0000313" key="9">
    <source>
        <dbReference type="EMBL" id="WWD84505.1"/>
    </source>
</evidence>
<reference evidence="9 10" key="1">
    <citation type="journal article" date="2023" name="PLoS ONE">
        <title>Genome-based metabolic and phylogenomic analysis of three Terrisporobacter species.</title>
        <authorList>
            <person name="Boer T."/>
            <person name="Bengelsdorf F.R."/>
            <person name="Bomeke M."/>
            <person name="Daniel R."/>
            <person name="Poehlein A."/>
        </authorList>
    </citation>
    <scope>NUCLEOTIDE SEQUENCE [LARGE SCALE GENOMIC DNA]</scope>
    <source>
        <strain evidence="9 10">DSM 1288</strain>
    </source>
</reference>
<accession>A0ABZ2EX10</accession>
<dbReference type="Pfam" id="PF00814">
    <property type="entry name" value="TsaD"/>
    <property type="match status" value="1"/>
</dbReference>
<dbReference type="Gene3D" id="3.30.420.40">
    <property type="match status" value="2"/>
</dbReference>
<keyword evidence="6 9" id="KW-0012">Acyltransferase</keyword>
<gene>
    <name evidence="9" type="primary">tsaD_1</name>
    <name evidence="9" type="ORF">TEGL_29380</name>
</gene>
<dbReference type="InterPro" id="IPR017861">
    <property type="entry name" value="KAE1/TsaD"/>
</dbReference>
<evidence type="ECO:0000256" key="4">
    <source>
        <dbReference type="ARBA" id="ARBA00022723"/>
    </source>
</evidence>
<keyword evidence="2 9" id="KW-0808">Transferase</keyword>
<keyword evidence="5" id="KW-0408">Iron</keyword>
<proteinExistence type="predicted"/>
<keyword evidence="10" id="KW-1185">Reference proteome</keyword>
<dbReference type="PANTHER" id="PTHR11735:SF6">
    <property type="entry name" value="TRNA N6-ADENOSINE THREONYLCARBAMOYLTRANSFERASE, MITOCHONDRIAL"/>
    <property type="match status" value="1"/>
</dbReference>
<dbReference type="Proteomes" id="UP001348492">
    <property type="component" value="Chromosome"/>
</dbReference>
<dbReference type="PANTHER" id="PTHR11735">
    <property type="entry name" value="TRNA N6-ADENOSINE THREONYLCARBAMOYLTRANSFERASE"/>
    <property type="match status" value="1"/>
</dbReference>
<evidence type="ECO:0000256" key="7">
    <source>
        <dbReference type="ARBA" id="ARBA00048117"/>
    </source>
</evidence>
<dbReference type="RefSeq" id="WP_018589767.1">
    <property type="nucleotide sequence ID" value="NZ_CP117523.1"/>
</dbReference>
<dbReference type="PRINTS" id="PR00789">
    <property type="entry name" value="OSIALOPTASE"/>
</dbReference>
<dbReference type="InterPro" id="IPR000905">
    <property type="entry name" value="Gcp-like_dom"/>
</dbReference>
<evidence type="ECO:0000313" key="10">
    <source>
        <dbReference type="Proteomes" id="UP001348492"/>
    </source>
</evidence>
<name>A0ABZ2EX10_9FIRM</name>
<comment type="catalytic activity">
    <reaction evidence="7">
        <text>L-threonylcarbamoyladenylate + adenosine(37) in tRNA = N(6)-L-threonylcarbamoyladenosine(37) in tRNA + AMP + H(+)</text>
        <dbReference type="Rhea" id="RHEA:37059"/>
        <dbReference type="Rhea" id="RHEA-COMP:10162"/>
        <dbReference type="Rhea" id="RHEA-COMP:10163"/>
        <dbReference type="ChEBI" id="CHEBI:15378"/>
        <dbReference type="ChEBI" id="CHEBI:73682"/>
        <dbReference type="ChEBI" id="CHEBI:74411"/>
        <dbReference type="ChEBI" id="CHEBI:74418"/>
        <dbReference type="ChEBI" id="CHEBI:456215"/>
        <dbReference type="EC" id="2.3.1.234"/>
    </reaction>
</comment>
<evidence type="ECO:0000256" key="6">
    <source>
        <dbReference type="ARBA" id="ARBA00023315"/>
    </source>
</evidence>
<evidence type="ECO:0000256" key="2">
    <source>
        <dbReference type="ARBA" id="ARBA00022679"/>
    </source>
</evidence>
<dbReference type="GO" id="GO:0061711">
    <property type="term" value="F:tRNA N(6)-L-threonylcarbamoyladenine synthase activity"/>
    <property type="evidence" value="ECO:0007669"/>
    <property type="project" value="UniProtKB-EC"/>
</dbReference>
<evidence type="ECO:0000259" key="8">
    <source>
        <dbReference type="Pfam" id="PF00814"/>
    </source>
</evidence>
<evidence type="ECO:0000256" key="1">
    <source>
        <dbReference type="ARBA" id="ARBA00012156"/>
    </source>
</evidence>